<dbReference type="Proteomes" id="UP000191153">
    <property type="component" value="Unassembled WGS sequence"/>
</dbReference>
<organism evidence="1 2">
    <name type="scientific">Cetobacterium ceti</name>
    <dbReference type="NCBI Taxonomy" id="180163"/>
    <lineage>
        <taxon>Bacteria</taxon>
        <taxon>Fusobacteriati</taxon>
        <taxon>Fusobacteriota</taxon>
        <taxon>Fusobacteriia</taxon>
        <taxon>Fusobacteriales</taxon>
        <taxon>Fusobacteriaceae</taxon>
        <taxon>Cetobacterium</taxon>
    </lineage>
</organism>
<dbReference type="EMBL" id="FUWX01000011">
    <property type="protein sequence ID" value="SJZ81195.1"/>
    <property type="molecule type" value="Genomic_DNA"/>
</dbReference>
<dbReference type="RefSeq" id="WP_159443600.1">
    <property type="nucleotide sequence ID" value="NZ_FUWX01000011.1"/>
</dbReference>
<proteinExistence type="predicted"/>
<dbReference type="AlphaFoldDB" id="A0A1T4NPZ7"/>
<reference evidence="1 2" key="1">
    <citation type="submission" date="2017-02" db="EMBL/GenBank/DDBJ databases">
        <authorList>
            <person name="Peterson S.W."/>
        </authorList>
    </citation>
    <scope>NUCLEOTIDE SEQUENCE [LARGE SCALE GENOMIC DNA]</scope>
    <source>
        <strain evidence="1 2">ATCC 700028</strain>
    </source>
</reference>
<gene>
    <name evidence="1" type="ORF">SAMN02745174_01620</name>
</gene>
<protein>
    <submittedName>
        <fullName evidence="1">Uncharacterized protein</fullName>
    </submittedName>
</protein>
<evidence type="ECO:0000313" key="1">
    <source>
        <dbReference type="EMBL" id="SJZ81195.1"/>
    </source>
</evidence>
<name>A0A1T4NPZ7_9FUSO</name>
<keyword evidence="2" id="KW-1185">Reference proteome</keyword>
<accession>A0A1T4NPZ7</accession>
<evidence type="ECO:0000313" key="2">
    <source>
        <dbReference type="Proteomes" id="UP000191153"/>
    </source>
</evidence>
<dbReference type="STRING" id="180163.SAMN02745174_01620"/>
<sequence length="56" mass="6688">MKDLTENEDKELTQSLDIEFQKEIDWNDILNIIKDEIKNKGEDFNGNDFKRGERKS</sequence>